<evidence type="ECO:0000256" key="1">
    <source>
        <dbReference type="ARBA" id="ARBA00023015"/>
    </source>
</evidence>
<dbReference type="PRINTS" id="PR00035">
    <property type="entry name" value="HTHGNTR"/>
</dbReference>
<sequence length="218" mass="24588">MDNPFRPAKTLDLRQVVYEKIKAAIVSGHLAPGEKLSEVDLASKLAVSRTPVREAIRQLVKTGLVTLTPRKGAYVTCPTAEDAEQLYALREDLERFAVQLVARRTPRGELEKFRAQFAGMNDSTTKDEYLQADYLFHQFLYESSGNRFLQEVLSDLVDQINLYRPYSLIDQRTILELAQEHIQVIDALLNGDGDRASRAMGDHIQHNSEALESALTRA</sequence>
<keyword evidence="1" id="KW-0805">Transcription regulation</keyword>
<feature type="domain" description="HTH gntR-type" evidence="4">
    <location>
        <begin position="11"/>
        <end position="78"/>
    </location>
</feature>
<evidence type="ECO:0000313" key="6">
    <source>
        <dbReference type="Proteomes" id="UP000003806"/>
    </source>
</evidence>
<dbReference type="PROSITE" id="PS50949">
    <property type="entry name" value="HTH_GNTR"/>
    <property type="match status" value="1"/>
</dbReference>
<evidence type="ECO:0000259" key="4">
    <source>
        <dbReference type="PROSITE" id="PS50949"/>
    </source>
</evidence>
<dbReference type="HOGENOM" id="CLU_017584_5_1_0"/>
<dbReference type="InterPro" id="IPR011711">
    <property type="entry name" value="GntR_C"/>
</dbReference>
<dbReference type="Gene3D" id="1.10.10.10">
    <property type="entry name" value="Winged helix-like DNA-binding domain superfamily/Winged helix DNA-binding domain"/>
    <property type="match status" value="1"/>
</dbReference>
<protein>
    <submittedName>
        <fullName evidence="5">Transcriptional regulator</fullName>
    </submittedName>
</protein>
<dbReference type="Pfam" id="PF00392">
    <property type="entry name" value="GntR"/>
    <property type="match status" value="1"/>
</dbReference>
<dbReference type="eggNOG" id="COG1802">
    <property type="taxonomic scope" value="Bacteria"/>
</dbReference>
<dbReference type="Proteomes" id="UP000003806">
    <property type="component" value="Chromosome"/>
</dbReference>
<gene>
    <name evidence="5" type="ORF">JonanDRAFT_0071</name>
</gene>
<dbReference type="GO" id="GO:0003700">
    <property type="term" value="F:DNA-binding transcription factor activity"/>
    <property type="evidence" value="ECO:0007669"/>
    <property type="project" value="InterPro"/>
</dbReference>
<keyword evidence="3" id="KW-0804">Transcription</keyword>
<dbReference type="InterPro" id="IPR036388">
    <property type="entry name" value="WH-like_DNA-bd_sf"/>
</dbReference>
<dbReference type="Gene3D" id="1.20.120.530">
    <property type="entry name" value="GntR ligand-binding domain-like"/>
    <property type="match status" value="1"/>
</dbReference>
<dbReference type="SMART" id="SM00895">
    <property type="entry name" value="FCD"/>
    <property type="match status" value="1"/>
</dbReference>
<dbReference type="CDD" id="cd07377">
    <property type="entry name" value="WHTH_GntR"/>
    <property type="match status" value="1"/>
</dbReference>
<dbReference type="GO" id="GO:0003677">
    <property type="term" value="F:DNA binding"/>
    <property type="evidence" value="ECO:0007669"/>
    <property type="project" value="UniProtKB-KW"/>
</dbReference>
<dbReference type="AlphaFoldDB" id="H0ULW4"/>
<dbReference type="InterPro" id="IPR036390">
    <property type="entry name" value="WH_DNA-bd_sf"/>
</dbReference>
<dbReference type="OrthoDB" id="9781630at2"/>
<accession>H0ULW4</accession>
<evidence type="ECO:0000256" key="3">
    <source>
        <dbReference type="ARBA" id="ARBA00023163"/>
    </source>
</evidence>
<dbReference type="RefSeq" id="WP_008522323.1">
    <property type="nucleotide sequence ID" value="NZ_CM001376.1"/>
</dbReference>
<dbReference type="Pfam" id="PF07729">
    <property type="entry name" value="FCD"/>
    <property type="match status" value="1"/>
</dbReference>
<dbReference type="SUPFAM" id="SSF46785">
    <property type="entry name" value="Winged helix' DNA-binding domain"/>
    <property type="match status" value="1"/>
</dbReference>
<dbReference type="InterPro" id="IPR008920">
    <property type="entry name" value="TF_FadR/GntR_C"/>
</dbReference>
<dbReference type="PANTHER" id="PTHR43537:SF24">
    <property type="entry name" value="GLUCONATE OPERON TRANSCRIPTIONAL REPRESSOR"/>
    <property type="match status" value="1"/>
</dbReference>
<dbReference type="SMART" id="SM00345">
    <property type="entry name" value="HTH_GNTR"/>
    <property type="match status" value="1"/>
</dbReference>
<reference evidence="5 6" key="1">
    <citation type="submission" date="2011-11" db="EMBL/GenBank/DDBJ databases">
        <title>The Noncontiguous Finished genome of Jonquetella anthropi DSM 22815.</title>
        <authorList>
            <consortium name="US DOE Joint Genome Institute (JGI-PGF)"/>
            <person name="Lucas S."/>
            <person name="Copeland A."/>
            <person name="Lapidus A."/>
            <person name="Glavina del Rio T."/>
            <person name="Dalin E."/>
            <person name="Tice H."/>
            <person name="Bruce D."/>
            <person name="Goodwin L."/>
            <person name="Pitluck S."/>
            <person name="Peters L."/>
            <person name="Mikhailova N."/>
            <person name="Held B."/>
            <person name="Kyrpides N."/>
            <person name="Mavromatis K."/>
            <person name="Ivanova N."/>
            <person name="Markowitz V."/>
            <person name="Cheng J.-F."/>
            <person name="Hugenholtz P."/>
            <person name="Woyke T."/>
            <person name="Wu D."/>
            <person name="Gronow S."/>
            <person name="Wellnitz S."/>
            <person name="Brambilla E."/>
            <person name="Klenk H.-P."/>
            <person name="Eisen J.A."/>
        </authorList>
    </citation>
    <scope>NUCLEOTIDE SEQUENCE [LARGE SCALE GENOMIC DNA]</scope>
    <source>
        <strain evidence="5 6">DSM 22815</strain>
    </source>
</reference>
<organism evidence="5 6">
    <name type="scientific">Jonquetella anthropi DSM 22815</name>
    <dbReference type="NCBI Taxonomy" id="885272"/>
    <lineage>
        <taxon>Bacteria</taxon>
        <taxon>Thermotogati</taxon>
        <taxon>Synergistota</taxon>
        <taxon>Synergistia</taxon>
        <taxon>Synergistales</taxon>
        <taxon>Dethiosulfovibrionaceae</taxon>
        <taxon>Jonquetella</taxon>
    </lineage>
</organism>
<name>H0ULW4_9BACT</name>
<evidence type="ECO:0000313" key="5">
    <source>
        <dbReference type="EMBL" id="EHM12506.1"/>
    </source>
</evidence>
<dbReference type="InterPro" id="IPR000524">
    <property type="entry name" value="Tscrpt_reg_HTH_GntR"/>
</dbReference>
<keyword evidence="6" id="KW-1185">Reference proteome</keyword>
<dbReference type="PANTHER" id="PTHR43537">
    <property type="entry name" value="TRANSCRIPTIONAL REGULATOR, GNTR FAMILY"/>
    <property type="match status" value="1"/>
</dbReference>
<evidence type="ECO:0000256" key="2">
    <source>
        <dbReference type="ARBA" id="ARBA00023125"/>
    </source>
</evidence>
<keyword evidence="2" id="KW-0238">DNA-binding</keyword>
<proteinExistence type="predicted"/>
<dbReference type="EMBL" id="CM001376">
    <property type="protein sequence ID" value="EHM12506.1"/>
    <property type="molecule type" value="Genomic_DNA"/>
</dbReference>
<dbReference type="SUPFAM" id="SSF48008">
    <property type="entry name" value="GntR ligand-binding domain-like"/>
    <property type="match status" value="1"/>
</dbReference>